<feature type="compositionally biased region" description="Basic residues" evidence="1">
    <location>
        <begin position="229"/>
        <end position="248"/>
    </location>
</feature>
<dbReference type="AlphaFoldDB" id="A0A8H3EV85"/>
<evidence type="ECO:0000313" key="2">
    <source>
        <dbReference type="EMBL" id="CAF9913306.1"/>
    </source>
</evidence>
<keyword evidence="3" id="KW-1185">Reference proteome</keyword>
<gene>
    <name evidence="2" type="ORF">GOMPHAMPRED_007852</name>
</gene>
<feature type="region of interest" description="Disordered" evidence="1">
    <location>
        <begin position="536"/>
        <end position="561"/>
    </location>
</feature>
<feature type="compositionally biased region" description="Polar residues" evidence="1">
    <location>
        <begin position="754"/>
        <end position="763"/>
    </location>
</feature>
<feature type="compositionally biased region" description="Basic residues" evidence="1">
    <location>
        <begin position="165"/>
        <end position="175"/>
    </location>
</feature>
<evidence type="ECO:0000313" key="3">
    <source>
        <dbReference type="Proteomes" id="UP000664169"/>
    </source>
</evidence>
<feature type="compositionally biased region" description="Polar residues" evidence="1">
    <location>
        <begin position="810"/>
        <end position="821"/>
    </location>
</feature>
<feature type="region of interest" description="Disordered" evidence="1">
    <location>
        <begin position="736"/>
        <end position="773"/>
    </location>
</feature>
<name>A0A8H3EV85_9LECA</name>
<dbReference type="EMBL" id="CAJPDQ010000008">
    <property type="protein sequence ID" value="CAF9913306.1"/>
    <property type="molecule type" value="Genomic_DNA"/>
</dbReference>
<sequence length="862" mass="89764">MNMDLGSARANHIRTAQNERHREVDVKFLTNSRRTNLAGTKEAKWAGQTANAEALTGWNSFAATANDDGVPDDGTAGQSHRKRMVENLRTAPSPHKQGAPKRGGHSGRGGRGGGFAGFAPHSGRGGRGGGFAGRETRSGRGGRGRGLAGFGGRDSHSTRGNAGKSPRRRRRRKVVVKGQELPKANPGVKNACRYSAGKPGRSAGQDEQLAHLFSSMKLGDKRSESPKSRMTRAKTPKSGQKKKTKAKVKSGVGSRALVGAPSRLMGAESFVESFQKSSGLGNKPESQAIQGPGLIGSTHAPALSEPTAIDVLENVSLAPTAPPGKGFDKEVPIDASKDVNPVETTVAAPSDGFAPRPAPASLSNFTSSSMVSSGSSSGFDLGPAIPETREVVKSPTGSTCKYSTIQDIAANVNRQHKATRSGSGFGSSSPLIALTSGFASPIGTPDRVAATTNLGIGSSSVVASKSSGAVPDLVTSINPFSSTPKDVKDSAKSDARPSSVAANTGSGLSSPSDIAAKTIKSGQGLAFSKYAPSGATKTAAAHVEHQTVPQEQKKSSHSVHSGLSLLQKAAKVEGIAKEASKIRVSPSAFTSGHVQSSAKSTPGFHDHTSVIAPFHDSALAQTTSATDSMAPNFDRSRYSSLPFQKQQKSTRPVPAGLAFLNATAEDKMDAEKPSETRGSGFGMGVAHGMKDASVQTIPEIRGPLPGFVPAVANAPAKANATVPNFSAINKSLVQSTSASSRRARPAVGPGLNASLHNPGNPINQRPRISHSTRPVPAGFKFIAAVNAEYDSEKVAKETSKLPDLVEPRANANTSGNFSSHFRTPHRQWPVAKPGESWDDVEARVKRELGCDEDVEMDDDEEL</sequence>
<organism evidence="2 3">
    <name type="scientific">Gomphillus americanus</name>
    <dbReference type="NCBI Taxonomy" id="1940652"/>
    <lineage>
        <taxon>Eukaryota</taxon>
        <taxon>Fungi</taxon>
        <taxon>Dikarya</taxon>
        <taxon>Ascomycota</taxon>
        <taxon>Pezizomycotina</taxon>
        <taxon>Lecanoromycetes</taxon>
        <taxon>OSLEUM clade</taxon>
        <taxon>Ostropomycetidae</taxon>
        <taxon>Ostropales</taxon>
        <taxon>Graphidaceae</taxon>
        <taxon>Gomphilloideae</taxon>
        <taxon>Gomphillus</taxon>
    </lineage>
</organism>
<feature type="compositionally biased region" description="Polar residues" evidence="1">
    <location>
        <begin position="276"/>
        <end position="289"/>
    </location>
</feature>
<feature type="compositionally biased region" description="Gly residues" evidence="1">
    <location>
        <begin position="139"/>
        <end position="152"/>
    </location>
</feature>
<feature type="compositionally biased region" description="Gly residues" evidence="1">
    <location>
        <begin position="123"/>
        <end position="132"/>
    </location>
</feature>
<proteinExistence type="predicted"/>
<feature type="compositionally biased region" description="Basic and acidic residues" evidence="1">
    <location>
        <begin position="797"/>
        <end position="806"/>
    </location>
</feature>
<evidence type="ECO:0000256" key="1">
    <source>
        <dbReference type="SAM" id="MobiDB-lite"/>
    </source>
</evidence>
<reference evidence="2" key="1">
    <citation type="submission" date="2021-03" db="EMBL/GenBank/DDBJ databases">
        <authorList>
            <person name="Tagirdzhanova G."/>
        </authorList>
    </citation>
    <scope>NUCLEOTIDE SEQUENCE</scope>
</reference>
<feature type="region of interest" description="Disordered" evidence="1">
    <location>
        <begin position="88"/>
        <end position="254"/>
    </location>
</feature>
<comment type="caution">
    <text evidence="2">The sequence shown here is derived from an EMBL/GenBank/DDBJ whole genome shotgun (WGS) entry which is preliminary data.</text>
</comment>
<feature type="compositionally biased region" description="Basic and acidic residues" evidence="1">
    <location>
        <begin position="485"/>
        <end position="495"/>
    </location>
</feature>
<feature type="region of interest" description="Disordered" evidence="1">
    <location>
        <begin position="276"/>
        <end position="301"/>
    </location>
</feature>
<feature type="compositionally biased region" description="Basic and acidic residues" evidence="1">
    <location>
        <begin position="218"/>
        <end position="227"/>
    </location>
</feature>
<accession>A0A8H3EV85</accession>
<feature type="compositionally biased region" description="Polar residues" evidence="1">
    <location>
        <begin position="500"/>
        <end position="512"/>
    </location>
</feature>
<dbReference type="Proteomes" id="UP000664169">
    <property type="component" value="Unassembled WGS sequence"/>
</dbReference>
<feature type="region of interest" description="Disordered" evidence="1">
    <location>
        <begin position="473"/>
        <end position="514"/>
    </location>
</feature>
<feature type="region of interest" description="Disordered" evidence="1">
    <location>
        <begin position="797"/>
        <end position="837"/>
    </location>
</feature>
<protein>
    <submittedName>
        <fullName evidence="2">Uncharacterized protein</fullName>
    </submittedName>
</protein>
<feature type="compositionally biased region" description="Polar residues" evidence="1">
    <location>
        <begin position="475"/>
        <end position="484"/>
    </location>
</feature>
<feature type="compositionally biased region" description="Gly residues" evidence="1">
    <location>
        <begin position="106"/>
        <end position="116"/>
    </location>
</feature>